<dbReference type="PANTHER" id="PTHR11188:SF17">
    <property type="entry name" value="FI21816P1"/>
    <property type="match status" value="1"/>
</dbReference>
<dbReference type="InterPro" id="IPR050357">
    <property type="entry name" value="Arrestin_domain-protein"/>
</dbReference>
<dbReference type="AlphaFoldDB" id="A0AAV5RUJ2"/>
<dbReference type="Gene3D" id="2.60.40.640">
    <property type="match status" value="1"/>
</dbReference>
<evidence type="ECO:0000313" key="2">
    <source>
        <dbReference type="EMBL" id="GMM54777.1"/>
    </source>
</evidence>
<feature type="domain" description="Arrestin C-terminal-like" evidence="1">
    <location>
        <begin position="230"/>
        <end position="377"/>
    </location>
</feature>
<evidence type="ECO:0000313" key="3">
    <source>
        <dbReference type="Proteomes" id="UP001377567"/>
    </source>
</evidence>
<protein>
    <submittedName>
        <fullName evidence="2">Rog3 protein</fullName>
    </submittedName>
</protein>
<dbReference type="Proteomes" id="UP001377567">
    <property type="component" value="Unassembled WGS sequence"/>
</dbReference>
<proteinExistence type="predicted"/>
<dbReference type="EMBL" id="BTGD01000003">
    <property type="protein sequence ID" value="GMM54777.1"/>
    <property type="molecule type" value="Genomic_DNA"/>
</dbReference>
<dbReference type="GO" id="GO:0070086">
    <property type="term" value="P:ubiquitin-dependent endocytosis"/>
    <property type="evidence" value="ECO:0007669"/>
    <property type="project" value="TreeGrafter"/>
</dbReference>
<dbReference type="Pfam" id="PF02752">
    <property type="entry name" value="Arrestin_C"/>
    <property type="match status" value="1"/>
</dbReference>
<dbReference type="GO" id="GO:0031625">
    <property type="term" value="F:ubiquitin protein ligase binding"/>
    <property type="evidence" value="ECO:0007669"/>
    <property type="project" value="TreeGrafter"/>
</dbReference>
<dbReference type="SUPFAM" id="SSF81296">
    <property type="entry name" value="E set domains"/>
    <property type="match status" value="1"/>
</dbReference>
<dbReference type="GO" id="GO:0030674">
    <property type="term" value="F:protein-macromolecule adaptor activity"/>
    <property type="evidence" value="ECO:0007669"/>
    <property type="project" value="TreeGrafter"/>
</dbReference>
<dbReference type="InterPro" id="IPR014752">
    <property type="entry name" value="Arrestin-like_C"/>
</dbReference>
<dbReference type="PANTHER" id="PTHR11188">
    <property type="entry name" value="ARRESTIN DOMAIN CONTAINING PROTEIN"/>
    <property type="match status" value="1"/>
</dbReference>
<dbReference type="SMART" id="SM01017">
    <property type="entry name" value="Arrestin_C"/>
    <property type="match status" value="1"/>
</dbReference>
<accession>A0AAV5RUJ2</accession>
<comment type="caution">
    <text evidence="2">The sequence shown here is derived from an EMBL/GenBank/DDBJ whole genome shotgun (WGS) entry which is preliminary data.</text>
</comment>
<organism evidence="2 3">
    <name type="scientific">Maudiozyma humilis</name>
    <name type="common">Sour dough yeast</name>
    <name type="synonym">Kazachstania humilis</name>
    <dbReference type="NCBI Taxonomy" id="51915"/>
    <lineage>
        <taxon>Eukaryota</taxon>
        <taxon>Fungi</taxon>
        <taxon>Dikarya</taxon>
        <taxon>Ascomycota</taxon>
        <taxon>Saccharomycotina</taxon>
        <taxon>Saccharomycetes</taxon>
        <taxon>Saccharomycetales</taxon>
        <taxon>Saccharomycetaceae</taxon>
        <taxon>Maudiozyma</taxon>
    </lineage>
</organism>
<dbReference type="GO" id="GO:0005886">
    <property type="term" value="C:plasma membrane"/>
    <property type="evidence" value="ECO:0007669"/>
    <property type="project" value="TreeGrafter"/>
</dbReference>
<keyword evidence="3" id="KW-1185">Reference proteome</keyword>
<name>A0AAV5RUJ2_MAUHU</name>
<dbReference type="InterPro" id="IPR011022">
    <property type="entry name" value="Arrestin_C-like"/>
</dbReference>
<dbReference type="InterPro" id="IPR014756">
    <property type="entry name" value="Ig_E-set"/>
</dbReference>
<dbReference type="GO" id="GO:0005829">
    <property type="term" value="C:cytosol"/>
    <property type="evidence" value="ECO:0007669"/>
    <property type="project" value="TreeGrafter"/>
</dbReference>
<gene>
    <name evidence="2" type="ORF">DAKH74_013930</name>
</gene>
<sequence length="750" mass="83687">MQSSKECLIDISVQSGNGEVIILKGPPDEAAPVLLSGVITLHTSETIKVKSVSLKLTGRMTYKVPVLPAPDNAKAPAHIQADRWIFHYKWDNFTIEKYLNGLYSNYGSNKAITQNPKQVLDNRGNLVRPKSTTSLVNMKSTTSPLSFQRRKSHTLIKGKYEFPFTTVLPGDMNETIDGLPNTNLSYYLEAIVERSNGKSDLYCRKYLRIVRTITPDIPEISETVSVRDTWPNRIFYCISVPAKTIAIGSKVPLSISIIPLQSGIKLHTIRVTLYEQAEYCCKGGRSKIDRAISRIKIDNPDQRVIKLRTDEKFQEKWDLDLPFRIPASLSKCTQDCEVFSEIRVTHKFKFVVHFVNPDGHISKLKANIPVHLFISEFVPLKVRTMLSTTEFNCIAKDIDKQRRSDNTKETIFETGHRGLISPQYDNESILPVGAINDLLSPPEYENHVFDRLFWNDMDVESSMLPPPTDIAPELLPYEPVPASDFTSTDVLRSIEANKRRLSNASCQTMPEIHFNSLDAEVDDATVVTDKTRAAAGTPSQVVPNLDNYTIHSPSLSGSLHQAPSYENVAEPLEQCIPEPPSYNNDEGTLVDDAMTPPHMRRPSVSFVDPLTPLGSIPIMVPSPARTTNSPLGSVKSAPQVVRNRASSTSSNNPFLKNNIAATYSIEDTIKNTQPNMDVSSGNILDGSMFHENTTDQYGHRFSEPFEKLNGTEQRRFSNPYIFGGLSSPFSQKKNYGPFASLGQVTTTSNN</sequence>
<reference evidence="2 3" key="1">
    <citation type="journal article" date="2023" name="Elife">
        <title>Identification of key yeast species and microbe-microbe interactions impacting larval growth of Drosophila in the wild.</title>
        <authorList>
            <person name="Mure A."/>
            <person name="Sugiura Y."/>
            <person name="Maeda R."/>
            <person name="Honda K."/>
            <person name="Sakurai N."/>
            <person name="Takahashi Y."/>
            <person name="Watada M."/>
            <person name="Katoh T."/>
            <person name="Gotoh A."/>
            <person name="Gotoh Y."/>
            <person name="Taniguchi I."/>
            <person name="Nakamura K."/>
            <person name="Hayashi T."/>
            <person name="Katayama T."/>
            <person name="Uemura T."/>
            <person name="Hattori Y."/>
        </authorList>
    </citation>
    <scope>NUCLEOTIDE SEQUENCE [LARGE SCALE GENOMIC DNA]</scope>
    <source>
        <strain evidence="2 3">KH-74</strain>
    </source>
</reference>
<evidence type="ECO:0000259" key="1">
    <source>
        <dbReference type="SMART" id="SM01017"/>
    </source>
</evidence>